<feature type="transmembrane region" description="Helical" evidence="8">
    <location>
        <begin position="109"/>
        <end position="129"/>
    </location>
</feature>
<gene>
    <name evidence="10" type="ORF">VTK73DRAFT_6482</name>
</gene>
<keyword evidence="6" id="KW-0406">Ion transport</keyword>
<evidence type="ECO:0000259" key="9">
    <source>
        <dbReference type="Pfam" id="PF01699"/>
    </source>
</evidence>
<evidence type="ECO:0000256" key="2">
    <source>
        <dbReference type="ARBA" id="ARBA00008170"/>
    </source>
</evidence>
<comment type="caution">
    <text evidence="10">The sequence shown here is derived from an EMBL/GenBank/DDBJ whole genome shotgun (WGS) entry which is preliminary data.</text>
</comment>
<sequence>MVDSIDAVTKNGGLSEEVVGLILLPIVGNAAEHATAVTVAIKDKMDLAIGVAVGSSMQVALFILPLLVIIGWGMGLDDMSLSFDLFQVAVLFVSVLLVNYLIGDGKSHWLEGMLLICLYFIIAVCTWWYPSPNE</sequence>
<keyword evidence="5 8" id="KW-1133">Transmembrane helix</keyword>
<dbReference type="Gene3D" id="1.20.1420.30">
    <property type="entry name" value="NCX, central ion-binding region"/>
    <property type="match status" value="1"/>
</dbReference>
<dbReference type="InterPro" id="IPR004837">
    <property type="entry name" value="NaCa_Exmemb"/>
</dbReference>
<name>A0ABR3UZL6_9PEZI</name>
<dbReference type="PANTHER" id="PTHR31503">
    <property type="entry name" value="VACUOLAR CALCIUM ION TRANSPORTER"/>
    <property type="match status" value="1"/>
</dbReference>
<accession>A0ABR3UZL6</accession>
<dbReference type="PANTHER" id="PTHR31503:SF20">
    <property type="entry name" value="CA(2+)_H(+) EXCHANGER, PUTATIVE (EUROFUNG)-RELATED"/>
    <property type="match status" value="1"/>
</dbReference>
<reference evidence="10 11" key="1">
    <citation type="journal article" date="2024" name="Commun. Biol.">
        <title>Comparative genomic analysis of thermophilic fungi reveals convergent evolutionary adaptations and gene losses.</title>
        <authorList>
            <person name="Steindorff A.S."/>
            <person name="Aguilar-Pontes M.V."/>
            <person name="Robinson A.J."/>
            <person name="Andreopoulos B."/>
            <person name="LaButti K."/>
            <person name="Kuo A."/>
            <person name="Mondo S."/>
            <person name="Riley R."/>
            <person name="Otillar R."/>
            <person name="Haridas S."/>
            <person name="Lipzen A."/>
            <person name="Grimwood J."/>
            <person name="Schmutz J."/>
            <person name="Clum A."/>
            <person name="Reid I.D."/>
            <person name="Moisan M.C."/>
            <person name="Butler G."/>
            <person name="Nguyen T.T.M."/>
            <person name="Dewar K."/>
            <person name="Conant G."/>
            <person name="Drula E."/>
            <person name="Henrissat B."/>
            <person name="Hansel C."/>
            <person name="Singer S."/>
            <person name="Hutchinson M.I."/>
            <person name="de Vries R.P."/>
            <person name="Natvig D.O."/>
            <person name="Powell A.J."/>
            <person name="Tsang A."/>
            <person name="Grigoriev I.V."/>
        </authorList>
    </citation>
    <scope>NUCLEOTIDE SEQUENCE [LARGE SCALE GENOMIC DNA]</scope>
    <source>
        <strain evidence="10 11">ATCC 24622</strain>
    </source>
</reference>
<feature type="transmembrane region" description="Helical" evidence="8">
    <location>
        <begin position="85"/>
        <end position="102"/>
    </location>
</feature>
<keyword evidence="11" id="KW-1185">Reference proteome</keyword>
<keyword evidence="4 8" id="KW-0812">Transmembrane</keyword>
<evidence type="ECO:0000313" key="11">
    <source>
        <dbReference type="Proteomes" id="UP001586593"/>
    </source>
</evidence>
<organism evidence="10 11">
    <name type="scientific">Phialemonium thermophilum</name>
    <dbReference type="NCBI Taxonomy" id="223376"/>
    <lineage>
        <taxon>Eukaryota</taxon>
        <taxon>Fungi</taxon>
        <taxon>Dikarya</taxon>
        <taxon>Ascomycota</taxon>
        <taxon>Pezizomycotina</taxon>
        <taxon>Sordariomycetes</taxon>
        <taxon>Sordariomycetidae</taxon>
        <taxon>Cephalothecales</taxon>
        <taxon>Cephalothecaceae</taxon>
        <taxon>Phialemonium</taxon>
    </lineage>
</organism>
<protein>
    <recommendedName>
        <fullName evidence="9">Sodium/calcium exchanger membrane region domain-containing protein</fullName>
    </recommendedName>
</protein>
<evidence type="ECO:0000256" key="3">
    <source>
        <dbReference type="ARBA" id="ARBA00022448"/>
    </source>
</evidence>
<evidence type="ECO:0000256" key="4">
    <source>
        <dbReference type="ARBA" id="ARBA00022692"/>
    </source>
</evidence>
<proteinExistence type="inferred from homology"/>
<comment type="similarity">
    <text evidence="2">Belongs to the Ca(2+):cation antiporter (CaCA) (TC 2.A.19) family.</text>
</comment>
<keyword evidence="7 8" id="KW-0472">Membrane</keyword>
<evidence type="ECO:0000256" key="5">
    <source>
        <dbReference type="ARBA" id="ARBA00022989"/>
    </source>
</evidence>
<evidence type="ECO:0000256" key="7">
    <source>
        <dbReference type="ARBA" id="ARBA00023136"/>
    </source>
</evidence>
<evidence type="ECO:0000256" key="8">
    <source>
        <dbReference type="SAM" id="Phobius"/>
    </source>
</evidence>
<evidence type="ECO:0000256" key="6">
    <source>
        <dbReference type="ARBA" id="ARBA00023065"/>
    </source>
</evidence>
<comment type="subcellular location">
    <subcellularLocation>
        <location evidence="1">Endomembrane system</location>
        <topology evidence="1">Multi-pass membrane protein</topology>
    </subcellularLocation>
</comment>
<feature type="domain" description="Sodium/calcium exchanger membrane region" evidence="9">
    <location>
        <begin position="1"/>
        <end position="127"/>
    </location>
</feature>
<evidence type="ECO:0000313" key="10">
    <source>
        <dbReference type="EMBL" id="KAL1835004.1"/>
    </source>
</evidence>
<keyword evidence="3" id="KW-0813">Transport</keyword>
<dbReference type="Proteomes" id="UP001586593">
    <property type="component" value="Unassembled WGS sequence"/>
</dbReference>
<dbReference type="EMBL" id="JAZHXJ010003655">
    <property type="protein sequence ID" value="KAL1835004.1"/>
    <property type="molecule type" value="Genomic_DNA"/>
</dbReference>
<dbReference type="Pfam" id="PF01699">
    <property type="entry name" value="Na_Ca_ex"/>
    <property type="match status" value="1"/>
</dbReference>
<feature type="transmembrane region" description="Helical" evidence="8">
    <location>
        <begin position="47"/>
        <end position="73"/>
    </location>
</feature>
<evidence type="ECO:0000256" key="1">
    <source>
        <dbReference type="ARBA" id="ARBA00004127"/>
    </source>
</evidence>
<dbReference type="InterPro" id="IPR004713">
    <property type="entry name" value="CaH_exchang"/>
</dbReference>
<dbReference type="InterPro" id="IPR044880">
    <property type="entry name" value="NCX_ion-bd_dom_sf"/>
</dbReference>